<organism evidence="1 2">
    <name type="scientific">Aquipseudomonas alcaligenes</name>
    <name type="common">Pseudomonas alcaligenes</name>
    <dbReference type="NCBI Taxonomy" id="43263"/>
    <lineage>
        <taxon>Bacteria</taxon>
        <taxon>Pseudomonadati</taxon>
        <taxon>Pseudomonadota</taxon>
        <taxon>Gammaproteobacteria</taxon>
        <taxon>Pseudomonadales</taxon>
        <taxon>Pseudomonadaceae</taxon>
        <taxon>Aquipseudomonas</taxon>
    </lineage>
</organism>
<reference evidence="1 2" key="1">
    <citation type="submission" date="2017-01" db="EMBL/GenBank/DDBJ databases">
        <authorList>
            <person name="Mah S.A."/>
            <person name="Swanson W.J."/>
            <person name="Moy G.W."/>
            <person name="Vacquier V.D."/>
        </authorList>
    </citation>
    <scope>NUCLEOTIDE SEQUENCE [LARGE SCALE GENOMIC DNA]</scope>
    <source>
        <strain evidence="1 2">RU36E</strain>
    </source>
</reference>
<accession>A0A1N6WXE4</accession>
<proteinExistence type="predicted"/>
<dbReference type="RefSeq" id="WP_139332619.1">
    <property type="nucleotide sequence ID" value="NZ_FTMP01000011.1"/>
</dbReference>
<protein>
    <submittedName>
        <fullName evidence="1">Uncharacterized protein</fullName>
    </submittedName>
</protein>
<dbReference type="AlphaFoldDB" id="A0A1N6WXE4"/>
<name>A0A1N6WXE4_AQUAC</name>
<sequence>MMQTLHSLSLSQLLARYRQLPAAEHLIGRWRAEFIGPWWLRGSAGPSIALSGMPGWYGKRFVDAQAAVNLRRRGRQLLELLPMRYSAQPSWLDGQPCVALDYGQATRRPWRWVRDELRQLDPQHCLCLTFVDLPGLRRLAFPFLLVREA</sequence>
<dbReference type="Proteomes" id="UP000185841">
    <property type="component" value="Unassembled WGS sequence"/>
</dbReference>
<gene>
    <name evidence="1" type="ORF">SAMN05878282_11127</name>
</gene>
<evidence type="ECO:0000313" key="2">
    <source>
        <dbReference type="Proteomes" id="UP000185841"/>
    </source>
</evidence>
<evidence type="ECO:0000313" key="1">
    <source>
        <dbReference type="EMBL" id="SIQ94769.1"/>
    </source>
</evidence>
<dbReference type="EMBL" id="FTMP01000011">
    <property type="protein sequence ID" value="SIQ94769.1"/>
    <property type="molecule type" value="Genomic_DNA"/>
</dbReference>